<proteinExistence type="predicted"/>
<organism evidence="3 4">
    <name type="scientific">Nakamurella aerolata</name>
    <dbReference type="NCBI Taxonomy" id="1656892"/>
    <lineage>
        <taxon>Bacteria</taxon>
        <taxon>Bacillati</taxon>
        <taxon>Actinomycetota</taxon>
        <taxon>Actinomycetes</taxon>
        <taxon>Nakamurellales</taxon>
        <taxon>Nakamurellaceae</taxon>
        <taxon>Nakamurella</taxon>
    </lineage>
</organism>
<dbReference type="EMBL" id="JABEND010000011">
    <property type="protein sequence ID" value="NNG37246.1"/>
    <property type="molecule type" value="Genomic_DNA"/>
</dbReference>
<feature type="transmembrane region" description="Helical" evidence="2">
    <location>
        <begin position="292"/>
        <end position="309"/>
    </location>
</feature>
<dbReference type="Proteomes" id="UP000562984">
    <property type="component" value="Unassembled WGS sequence"/>
</dbReference>
<protein>
    <submittedName>
        <fullName evidence="3">Uncharacterized protein</fullName>
    </submittedName>
</protein>
<feature type="region of interest" description="Disordered" evidence="1">
    <location>
        <begin position="1"/>
        <end position="200"/>
    </location>
</feature>
<reference evidence="3 4" key="1">
    <citation type="submission" date="2020-05" db="EMBL/GenBank/DDBJ databases">
        <title>Nakamurella sp. DB0629 isolated from air conditioner.</title>
        <authorList>
            <person name="Kim D.H."/>
            <person name="Kim D.-U."/>
        </authorList>
    </citation>
    <scope>NUCLEOTIDE SEQUENCE [LARGE SCALE GENOMIC DNA]</scope>
    <source>
        <strain evidence="3 4">DB0629</strain>
    </source>
</reference>
<evidence type="ECO:0000313" key="4">
    <source>
        <dbReference type="Proteomes" id="UP000562984"/>
    </source>
</evidence>
<feature type="compositionally biased region" description="Polar residues" evidence="1">
    <location>
        <begin position="150"/>
        <end position="161"/>
    </location>
</feature>
<keyword evidence="2" id="KW-0472">Membrane</keyword>
<feature type="compositionally biased region" description="Low complexity" evidence="1">
    <location>
        <begin position="179"/>
        <end position="198"/>
    </location>
</feature>
<dbReference type="AlphaFoldDB" id="A0A849ACC5"/>
<name>A0A849ACC5_9ACTN</name>
<gene>
    <name evidence="3" type="ORF">HKD39_16350</name>
</gene>
<dbReference type="RefSeq" id="WP_171200944.1">
    <property type="nucleotide sequence ID" value="NZ_JABEND010000011.1"/>
</dbReference>
<keyword evidence="4" id="KW-1185">Reference proteome</keyword>
<comment type="caution">
    <text evidence="3">The sequence shown here is derived from an EMBL/GenBank/DDBJ whole genome shotgun (WGS) entry which is preliminary data.</text>
</comment>
<feature type="transmembrane region" description="Helical" evidence="2">
    <location>
        <begin position="269"/>
        <end position="287"/>
    </location>
</feature>
<accession>A0A849ACC5</accession>
<evidence type="ECO:0000256" key="2">
    <source>
        <dbReference type="SAM" id="Phobius"/>
    </source>
</evidence>
<keyword evidence="2" id="KW-0812">Transmembrane</keyword>
<feature type="transmembrane region" description="Helical" evidence="2">
    <location>
        <begin position="236"/>
        <end position="257"/>
    </location>
</feature>
<feature type="compositionally biased region" description="Low complexity" evidence="1">
    <location>
        <begin position="10"/>
        <end position="61"/>
    </location>
</feature>
<keyword evidence="2" id="KW-1133">Transmembrane helix</keyword>
<evidence type="ECO:0000256" key="1">
    <source>
        <dbReference type="SAM" id="MobiDB-lite"/>
    </source>
</evidence>
<sequence>MTTPDDRSSAPNTPAGATGPADDSASASGSNANLGASPAAPYRQPADQAGGADAATTAIPASPRGEHQGGSAVGASESDRTASSDAAARAGSGSSGGADTSGTGSSGRTGSSGAAEQPSTAAYDPQSDYTGGSLYSRPVQDDPVDVERATPTTVLPASGTGSDAPGGLGLHDAPPAPFPASSSAESAGGSPSYAPAGSDQREYAGVESSGFFAGPGQQLPPRVELAPRRKRFGPNLLGAIVGVVFVALGALVYALLVRPDNGVGFGDKFGLVVSVVLAALPGLLIGWSAAAAWFAGVLLTAAGIAVIFVDQVARTAADWSNRLFDRADPVQFFSTVGFGVGVALLFAGIAGHIARRAGENATIERIKPQA</sequence>
<feature type="transmembrane region" description="Helical" evidence="2">
    <location>
        <begin position="329"/>
        <end position="350"/>
    </location>
</feature>
<evidence type="ECO:0000313" key="3">
    <source>
        <dbReference type="EMBL" id="NNG37246.1"/>
    </source>
</evidence>
<feature type="compositionally biased region" description="Low complexity" evidence="1">
    <location>
        <begin position="83"/>
        <end position="115"/>
    </location>
</feature>